<keyword evidence="2" id="KW-1133">Transmembrane helix</keyword>
<dbReference type="RefSeq" id="WP_165098329.1">
    <property type="nucleotide sequence ID" value="NZ_JAAKGU010000005.1"/>
</dbReference>
<evidence type="ECO:0000313" key="4">
    <source>
        <dbReference type="Proteomes" id="UP000480151"/>
    </source>
</evidence>
<feature type="compositionally biased region" description="Low complexity" evidence="1">
    <location>
        <begin position="80"/>
        <end position="92"/>
    </location>
</feature>
<gene>
    <name evidence="3" type="ORF">G5B47_12125</name>
</gene>
<comment type="caution">
    <text evidence="3">The sequence shown here is derived from an EMBL/GenBank/DDBJ whole genome shotgun (WGS) entry which is preliminary data.</text>
</comment>
<protein>
    <submittedName>
        <fullName evidence="3">Uncharacterized protein</fullName>
    </submittedName>
</protein>
<keyword evidence="2" id="KW-0812">Transmembrane</keyword>
<sequence>MRKPIYTEWRFWVIIAVIVLGIAIAAAIVQQQEQARNNPPSASPQPAAATQLPSQETAPTPSATVAPVASAANPTPPTSTPTNAVPSAGTPPTTTPPSADPGQTAPADQVPLPKSEVLAYSRQLKGAPYIRDVAVGTDNIEIHYFGSFAEFAQANPGTQLTKADYNENFSSRDAINKILMEAPVQLFRQFPGTASIDITLPYSGKTYSVSLTKGSVEKFFNTDLDGIETDEQWAEQISGPYFNKEYRDQFAQRYIQVK</sequence>
<accession>A0A6M1PSD6</accession>
<reference evidence="3 4" key="1">
    <citation type="submission" date="2020-02" db="EMBL/GenBank/DDBJ databases">
        <authorList>
            <person name="Gao J."/>
            <person name="Sun J."/>
        </authorList>
    </citation>
    <scope>NUCLEOTIDE SEQUENCE [LARGE SCALE GENOMIC DNA]</scope>
    <source>
        <strain evidence="3 4">7124</strain>
    </source>
</reference>
<feature type="transmembrane region" description="Helical" evidence="2">
    <location>
        <begin position="12"/>
        <end position="29"/>
    </location>
</feature>
<organism evidence="3 4">
    <name type="scientific">Paenibacillus apii</name>
    <dbReference type="NCBI Taxonomy" id="1850370"/>
    <lineage>
        <taxon>Bacteria</taxon>
        <taxon>Bacillati</taxon>
        <taxon>Bacillota</taxon>
        <taxon>Bacilli</taxon>
        <taxon>Bacillales</taxon>
        <taxon>Paenibacillaceae</taxon>
        <taxon>Paenibacillus</taxon>
    </lineage>
</organism>
<dbReference type="EMBL" id="JAAKGU010000005">
    <property type="protein sequence ID" value="NGM83161.1"/>
    <property type="molecule type" value="Genomic_DNA"/>
</dbReference>
<proteinExistence type="predicted"/>
<evidence type="ECO:0000256" key="1">
    <source>
        <dbReference type="SAM" id="MobiDB-lite"/>
    </source>
</evidence>
<evidence type="ECO:0000313" key="3">
    <source>
        <dbReference type="EMBL" id="NGM83161.1"/>
    </source>
</evidence>
<name>A0A6M1PSD6_9BACL</name>
<dbReference type="Proteomes" id="UP000480151">
    <property type="component" value="Unassembled WGS sequence"/>
</dbReference>
<feature type="region of interest" description="Disordered" evidence="1">
    <location>
        <begin position="36"/>
        <end position="112"/>
    </location>
</feature>
<keyword evidence="2" id="KW-0472">Membrane</keyword>
<dbReference type="AlphaFoldDB" id="A0A6M1PSD6"/>
<feature type="compositionally biased region" description="Low complexity" evidence="1">
    <location>
        <begin position="44"/>
        <end position="73"/>
    </location>
</feature>
<evidence type="ECO:0000256" key="2">
    <source>
        <dbReference type="SAM" id="Phobius"/>
    </source>
</evidence>
<keyword evidence="4" id="KW-1185">Reference proteome</keyword>